<organism evidence="6 7">
    <name type="scientific">Microcella daejeonensis</name>
    <dbReference type="NCBI Taxonomy" id="2994971"/>
    <lineage>
        <taxon>Bacteria</taxon>
        <taxon>Bacillati</taxon>
        <taxon>Actinomycetota</taxon>
        <taxon>Actinomycetes</taxon>
        <taxon>Micrococcales</taxon>
        <taxon>Microbacteriaceae</taxon>
        <taxon>Microcella</taxon>
    </lineage>
</organism>
<name>A0A9E8MIX9_9MICO</name>
<keyword evidence="2" id="KW-0238">DNA-binding</keyword>
<gene>
    <name evidence="6" type="ORF">OVN18_07385</name>
</gene>
<dbReference type="InterPro" id="IPR036390">
    <property type="entry name" value="WH_DNA-bd_sf"/>
</dbReference>
<dbReference type="PANTHER" id="PTHR33154">
    <property type="entry name" value="TRANSCRIPTIONAL REGULATOR, ARSR FAMILY"/>
    <property type="match status" value="1"/>
</dbReference>
<dbReference type="Gene3D" id="1.10.10.10">
    <property type="entry name" value="Winged helix-like DNA-binding domain superfamily/Winged helix DNA-binding domain"/>
    <property type="match status" value="1"/>
</dbReference>
<reference evidence="6" key="1">
    <citation type="submission" date="2022-11" db="EMBL/GenBank/DDBJ databases">
        <title>Description of Microcella daejonensis nov. sp, isolated from riverside soil.</title>
        <authorList>
            <person name="Molina K.M."/>
            <person name="Kim S.B."/>
        </authorList>
    </citation>
    <scope>NUCLEOTIDE SEQUENCE</scope>
    <source>
        <strain evidence="6">MMS21-STM12</strain>
    </source>
</reference>
<dbReference type="InterPro" id="IPR018334">
    <property type="entry name" value="ArsR_HTH"/>
</dbReference>
<dbReference type="Proteomes" id="UP001164706">
    <property type="component" value="Chromosome"/>
</dbReference>
<dbReference type="PRINTS" id="PR00778">
    <property type="entry name" value="HTHARSR"/>
</dbReference>
<accession>A0A9E8MIX9</accession>
<dbReference type="PROSITE" id="PS50987">
    <property type="entry name" value="HTH_ARSR_2"/>
    <property type="match status" value="1"/>
</dbReference>
<protein>
    <submittedName>
        <fullName evidence="6">Metalloregulator ArsR/SmtB family transcription factor</fullName>
    </submittedName>
</protein>
<evidence type="ECO:0000256" key="1">
    <source>
        <dbReference type="ARBA" id="ARBA00023015"/>
    </source>
</evidence>
<dbReference type="EMBL" id="CP113089">
    <property type="protein sequence ID" value="WAB80399.1"/>
    <property type="molecule type" value="Genomic_DNA"/>
</dbReference>
<dbReference type="PROSITE" id="PS00846">
    <property type="entry name" value="HTH_ARSR_1"/>
    <property type="match status" value="1"/>
</dbReference>
<feature type="region of interest" description="Disordered" evidence="4">
    <location>
        <begin position="117"/>
        <end position="138"/>
    </location>
</feature>
<dbReference type="KEGG" id="mdb:OVN18_07385"/>
<sequence length="138" mass="13759">MSTAVAPAAACAPTTAAPPLDAEAAQALARTLKAVADPARLRLLSIVAASTDGAVCVCDLTDPVGLSQPTVSHHLRVLVEAGLLAREKRGSWAYFSVVPGAVNALGALLGAAVGGRALPADSDSRRRTASPAPDGARA</sequence>
<dbReference type="Pfam" id="PF01022">
    <property type="entry name" value="HTH_5"/>
    <property type="match status" value="1"/>
</dbReference>
<evidence type="ECO:0000256" key="3">
    <source>
        <dbReference type="ARBA" id="ARBA00023163"/>
    </source>
</evidence>
<evidence type="ECO:0000313" key="7">
    <source>
        <dbReference type="Proteomes" id="UP001164706"/>
    </source>
</evidence>
<dbReference type="InterPro" id="IPR011991">
    <property type="entry name" value="ArsR-like_HTH"/>
</dbReference>
<dbReference type="SUPFAM" id="SSF46785">
    <property type="entry name" value="Winged helix' DNA-binding domain"/>
    <property type="match status" value="1"/>
</dbReference>
<dbReference type="GO" id="GO:0003700">
    <property type="term" value="F:DNA-binding transcription factor activity"/>
    <property type="evidence" value="ECO:0007669"/>
    <property type="project" value="InterPro"/>
</dbReference>
<evidence type="ECO:0000259" key="5">
    <source>
        <dbReference type="PROSITE" id="PS50987"/>
    </source>
</evidence>
<dbReference type="InterPro" id="IPR051081">
    <property type="entry name" value="HTH_MetalResp_TranReg"/>
</dbReference>
<keyword evidence="3" id="KW-0804">Transcription</keyword>
<keyword evidence="7" id="KW-1185">Reference proteome</keyword>
<evidence type="ECO:0000256" key="4">
    <source>
        <dbReference type="SAM" id="MobiDB-lite"/>
    </source>
</evidence>
<dbReference type="GO" id="GO:0003677">
    <property type="term" value="F:DNA binding"/>
    <property type="evidence" value="ECO:0007669"/>
    <property type="project" value="UniProtKB-KW"/>
</dbReference>
<dbReference type="SMART" id="SM00418">
    <property type="entry name" value="HTH_ARSR"/>
    <property type="match status" value="1"/>
</dbReference>
<proteinExistence type="predicted"/>
<dbReference type="PANTHER" id="PTHR33154:SF18">
    <property type="entry name" value="ARSENICAL RESISTANCE OPERON REPRESSOR"/>
    <property type="match status" value="1"/>
</dbReference>
<dbReference type="CDD" id="cd00090">
    <property type="entry name" value="HTH_ARSR"/>
    <property type="match status" value="1"/>
</dbReference>
<dbReference type="AlphaFoldDB" id="A0A9E8MIX9"/>
<dbReference type="RefSeq" id="WP_267780066.1">
    <property type="nucleotide sequence ID" value="NZ_CP113089.1"/>
</dbReference>
<dbReference type="NCBIfam" id="NF033788">
    <property type="entry name" value="HTH_metalloreg"/>
    <property type="match status" value="1"/>
</dbReference>
<evidence type="ECO:0000313" key="6">
    <source>
        <dbReference type="EMBL" id="WAB80399.1"/>
    </source>
</evidence>
<dbReference type="InterPro" id="IPR036388">
    <property type="entry name" value="WH-like_DNA-bd_sf"/>
</dbReference>
<feature type="domain" description="HTH arsR-type" evidence="5">
    <location>
        <begin position="20"/>
        <end position="117"/>
    </location>
</feature>
<dbReference type="InterPro" id="IPR001845">
    <property type="entry name" value="HTH_ArsR_DNA-bd_dom"/>
</dbReference>
<evidence type="ECO:0000256" key="2">
    <source>
        <dbReference type="ARBA" id="ARBA00023125"/>
    </source>
</evidence>
<keyword evidence="1" id="KW-0805">Transcription regulation</keyword>